<sequence>MIDLHCHILPGIDDGAAGIEISLQMAAALIDDGVEAVVCTPHILPGLYHNTGPQIRAATEELRSALDRAGLRLNLFSGSDAHVSLDFVSKLRSGEILTLADSRYVLVELPMHVRPELLNKIFFELIVAGYVPILSHPERLPWIQAQYKLIERLVRTGVWLQLTSGSLLGKFGRPAKYWAERLLDDGIVHLLATDAHDVNRRAPDLKRGRDAAAARVGEDEANNLVMARPRAILANQSPSSIPLPLAQGSNAIPKSA</sequence>
<dbReference type="GO" id="GO:0004725">
    <property type="term" value="F:protein tyrosine phosphatase activity"/>
    <property type="evidence" value="ECO:0007669"/>
    <property type="project" value="UniProtKB-EC"/>
</dbReference>
<dbReference type="GO" id="GO:0030145">
    <property type="term" value="F:manganese ion binding"/>
    <property type="evidence" value="ECO:0007669"/>
    <property type="project" value="InterPro"/>
</dbReference>
<evidence type="ECO:0000256" key="2">
    <source>
        <dbReference type="ARBA" id="ARBA00013064"/>
    </source>
</evidence>
<organism evidence="5 6">
    <name type="scientific">Hyphomicrobium facile</name>
    <dbReference type="NCBI Taxonomy" id="51670"/>
    <lineage>
        <taxon>Bacteria</taxon>
        <taxon>Pseudomonadati</taxon>
        <taxon>Pseudomonadota</taxon>
        <taxon>Alphaproteobacteria</taxon>
        <taxon>Hyphomicrobiales</taxon>
        <taxon>Hyphomicrobiaceae</taxon>
        <taxon>Hyphomicrobium</taxon>
    </lineage>
</organism>
<dbReference type="EC" id="3.1.3.48" evidence="2"/>
<dbReference type="Gene3D" id="3.20.20.140">
    <property type="entry name" value="Metal-dependent hydrolases"/>
    <property type="match status" value="1"/>
</dbReference>
<dbReference type="SUPFAM" id="SSF89550">
    <property type="entry name" value="PHP domain-like"/>
    <property type="match status" value="1"/>
</dbReference>
<dbReference type="InterPro" id="IPR016195">
    <property type="entry name" value="Pol/histidinol_Pase-like"/>
</dbReference>
<name>A0A1I7NIX8_9HYPH</name>
<evidence type="ECO:0000256" key="1">
    <source>
        <dbReference type="ARBA" id="ARBA00005750"/>
    </source>
</evidence>
<dbReference type="InterPro" id="IPR016667">
    <property type="entry name" value="Caps_polysacc_synth_CpsB/CapC"/>
</dbReference>
<dbReference type="PIRSF" id="PIRSF016557">
    <property type="entry name" value="Caps_synth_CpsB"/>
    <property type="match status" value="1"/>
</dbReference>
<dbReference type="OrthoDB" id="9788539at2"/>
<proteinExistence type="inferred from homology"/>
<dbReference type="EMBL" id="FPCH01000002">
    <property type="protein sequence ID" value="SFV34615.1"/>
    <property type="molecule type" value="Genomic_DNA"/>
</dbReference>
<dbReference type="RefSeq" id="WP_092867868.1">
    <property type="nucleotide sequence ID" value="NZ_FPCH01000002.1"/>
</dbReference>
<comment type="similarity">
    <text evidence="1">Belongs to the metallo-dependent hydrolases superfamily. CpsB/CapC family.</text>
</comment>
<dbReference type="Proteomes" id="UP000199423">
    <property type="component" value="Unassembled WGS sequence"/>
</dbReference>
<evidence type="ECO:0000313" key="5">
    <source>
        <dbReference type="EMBL" id="SFV34615.1"/>
    </source>
</evidence>
<keyword evidence="6" id="KW-1185">Reference proteome</keyword>
<evidence type="ECO:0000256" key="4">
    <source>
        <dbReference type="ARBA" id="ARBA00051722"/>
    </source>
</evidence>
<reference evidence="6" key="1">
    <citation type="submission" date="2016-10" db="EMBL/GenBank/DDBJ databases">
        <authorList>
            <person name="Varghese N."/>
            <person name="Submissions S."/>
        </authorList>
    </citation>
    <scope>NUCLEOTIDE SEQUENCE [LARGE SCALE GENOMIC DNA]</scope>
    <source>
        <strain evidence="6">DSM 1565</strain>
    </source>
</reference>
<dbReference type="Pfam" id="PF19567">
    <property type="entry name" value="CpsB_CapC"/>
    <property type="match status" value="1"/>
</dbReference>
<dbReference type="AlphaFoldDB" id="A0A1I7NIX8"/>
<gene>
    <name evidence="5" type="ORF">SAMN04488557_2381</name>
</gene>
<evidence type="ECO:0000313" key="6">
    <source>
        <dbReference type="Proteomes" id="UP000199423"/>
    </source>
</evidence>
<comment type="catalytic activity">
    <reaction evidence="4">
        <text>O-phospho-L-tyrosyl-[protein] + H2O = L-tyrosyl-[protein] + phosphate</text>
        <dbReference type="Rhea" id="RHEA:10684"/>
        <dbReference type="Rhea" id="RHEA-COMP:10136"/>
        <dbReference type="Rhea" id="RHEA-COMP:20101"/>
        <dbReference type="ChEBI" id="CHEBI:15377"/>
        <dbReference type="ChEBI" id="CHEBI:43474"/>
        <dbReference type="ChEBI" id="CHEBI:46858"/>
        <dbReference type="ChEBI" id="CHEBI:61978"/>
        <dbReference type="EC" id="3.1.3.48"/>
    </reaction>
</comment>
<dbReference type="PANTHER" id="PTHR39181:SF1">
    <property type="entry name" value="TYROSINE-PROTEIN PHOSPHATASE YWQE"/>
    <property type="match status" value="1"/>
</dbReference>
<accession>A0A1I7NIX8</accession>
<dbReference type="STRING" id="51670.SAMN04488557_2381"/>
<keyword evidence="3" id="KW-0378">Hydrolase</keyword>
<dbReference type="PANTHER" id="PTHR39181">
    <property type="entry name" value="TYROSINE-PROTEIN PHOSPHATASE YWQE"/>
    <property type="match status" value="1"/>
</dbReference>
<protein>
    <recommendedName>
        <fullName evidence="2">protein-tyrosine-phosphatase</fullName>
        <ecNumber evidence="2">3.1.3.48</ecNumber>
    </recommendedName>
</protein>
<evidence type="ECO:0000256" key="3">
    <source>
        <dbReference type="ARBA" id="ARBA00022801"/>
    </source>
</evidence>